<evidence type="ECO:0000256" key="5">
    <source>
        <dbReference type="HAMAP-Rule" id="MF_01145"/>
    </source>
</evidence>
<feature type="compositionally biased region" description="Acidic residues" evidence="6">
    <location>
        <begin position="303"/>
        <end position="326"/>
    </location>
</feature>
<dbReference type="Gene3D" id="3.10.50.40">
    <property type="match status" value="1"/>
</dbReference>
<feature type="region of interest" description="Disordered" evidence="6">
    <location>
        <begin position="258"/>
        <end position="326"/>
    </location>
</feature>
<dbReference type="PANTHER" id="PTHR47245">
    <property type="entry name" value="PEPTIDYLPROLYL ISOMERASE"/>
    <property type="match status" value="1"/>
</dbReference>
<dbReference type="AlphaFoldDB" id="A0A1N7B143"/>
<organism evidence="9 10">
    <name type="scientific">Domibacillus enclensis</name>
    <dbReference type="NCBI Taxonomy" id="1017273"/>
    <lineage>
        <taxon>Bacteria</taxon>
        <taxon>Bacillati</taxon>
        <taxon>Bacillota</taxon>
        <taxon>Bacilli</taxon>
        <taxon>Bacillales</taxon>
        <taxon>Bacillaceae</taxon>
        <taxon>Domibacillus</taxon>
    </lineage>
</organism>
<dbReference type="PANTHER" id="PTHR47245:SF1">
    <property type="entry name" value="FOLDASE PROTEIN PRSA"/>
    <property type="match status" value="1"/>
</dbReference>
<dbReference type="EMBL" id="MWSK01000008">
    <property type="protein sequence ID" value="OXS75150.1"/>
    <property type="molecule type" value="Genomic_DNA"/>
</dbReference>
<dbReference type="InterPro" id="IPR000297">
    <property type="entry name" value="PPIase_PpiC"/>
</dbReference>
<evidence type="ECO:0000256" key="1">
    <source>
        <dbReference type="ARBA" id="ARBA00000971"/>
    </source>
</evidence>
<reference evidence="8" key="3">
    <citation type="submission" date="2017-03" db="EMBL/GenBank/DDBJ databases">
        <authorList>
            <person name="Dastager S.G."/>
            <person name="Neurgaonkar P.S."/>
            <person name="Dharne M.S."/>
        </authorList>
    </citation>
    <scope>NUCLEOTIDE SEQUENCE</scope>
    <source>
        <strain evidence="8">DSM 25145</strain>
    </source>
</reference>
<sequence length="326" mass="35809">MKKWALPLSLAAGVLALSGCGDSEGNVIATSKAGDVTDMELYAEMKDKYGPQMEQALQELMQKKVLSDKYEVSDEELDKEVETAKEQLGDQYEMFLAQYGLDEDGFKEFLKLELLREKAALADVEVTDAEVQEYYDAWQPDINVSHILVEDEAKAKEIKQQLADGGDFAELAKENSTDPGSAENGGSLGWIDNAGRAQFVPEFTEALGTLKVNEVSEPIKSDYGYHIIKITEQKEKGSFEDLKDQMTEELKKTKVDSTALQTKLDEEMEAADVKVEDEDFKGAFESEETAPAEGTETAPTEGEATEEPAAEPAAEDDAAATEEEAK</sequence>
<dbReference type="Proteomes" id="UP000215545">
    <property type="component" value="Unassembled WGS sequence"/>
</dbReference>
<keyword evidence="5" id="KW-0564">Palmitate</keyword>
<comment type="function">
    <text evidence="5">Plays a major role in protein secretion by helping the post-translocational extracellular folding of several secreted proteins.</text>
</comment>
<evidence type="ECO:0000256" key="6">
    <source>
        <dbReference type="SAM" id="MobiDB-lite"/>
    </source>
</evidence>
<keyword evidence="2 5" id="KW-0732">Signal</keyword>
<keyword evidence="5" id="KW-0449">Lipoprotein</keyword>
<name>A0A1N7B143_9BACI</name>
<dbReference type="GO" id="GO:0003755">
    <property type="term" value="F:peptidyl-prolyl cis-trans isomerase activity"/>
    <property type="evidence" value="ECO:0007669"/>
    <property type="project" value="UniProtKB-UniRule"/>
</dbReference>
<evidence type="ECO:0000313" key="9">
    <source>
        <dbReference type="EMBL" id="SIR45089.1"/>
    </source>
</evidence>
<dbReference type="Proteomes" id="UP000186385">
    <property type="component" value="Unassembled WGS sequence"/>
</dbReference>
<reference evidence="9 10" key="1">
    <citation type="submission" date="2017-01" db="EMBL/GenBank/DDBJ databases">
        <authorList>
            <person name="Mah S.A."/>
            <person name="Swanson W.J."/>
            <person name="Moy G.W."/>
            <person name="Vacquier V.D."/>
        </authorList>
    </citation>
    <scope>NUCLEOTIDE SEQUENCE [LARGE SCALE GENOMIC DNA]</scope>
    <source>
        <strain evidence="9 10">NIO-1016</strain>
    </source>
</reference>
<reference evidence="11" key="2">
    <citation type="submission" date="2017-03" db="EMBL/GenBank/DDBJ databases">
        <title>Bacillus sp. V-88(T) DSM27956, whole genome shotgun sequencing project.</title>
        <authorList>
            <person name="Dastager S.G."/>
            <person name="Neurgaonkar P.S."/>
            <person name="Dharne M.S."/>
        </authorList>
    </citation>
    <scope>NUCLEOTIDE SEQUENCE [LARGE SCALE GENOMIC DNA]</scope>
    <source>
        <strain evidence="11">DSM 25145</strain>
    </source>
</reference>
<feature type="compositionally biased region" description="Acidic residues" evidence="6">
    <location>
        <begin position="266"/>
        <end position="290"/>
    </location>
</feature>
<comment type="subcellular location">
    <subcellularLocation>
        <location evidence="5">Cell membrane</location>
        <topology evidence="5">Lipid-anchor</topology>
    </subcellularLocation>
</comment>
<dbReference type="HAMAP" id="MF_01145">
    <property type="entry name" value="Foldase_PrsA"/>
    <property type="match status" value="1"/>
</dbReference>
<dbReference type="InterPro" id="IPR050245">
    <property type="entry name" value="PrsA_foldase"/>
</dbReference>
<protein>
    <recommendedName>
        <fullName evidence="5">Foldase protein PrsA</fullName>
        <ecNumber evidence="5">5.2.1.8</ecNumber>
    </recommendedName>
</protein>
<dbReference type="InterPro" id="IPR023058">
    <property type="entry name" value="PPIase_PpiC_CS"/>
</dbReference>
<dbReference type="PROSITE" id="PS50198">
    <property type="entry name" value="PPIC_PPIASE_2"/>
    <property type="match status" value="1"/>
</dbReference>
<dbReference type="InterPro" id="IPR023059">
    <property type="entry name" value="Foldase_PrsA"/>
</dbReference>
<keyword evidence="11" id="KW-1185">Reference proteome</keyword>
<accession>A0A1N7B143</accession>
<comment type="catalytic activity">
    <reaction evidence="1 5">
        <text>[protein]-peptidylproline (omega=180) = [protein]-peptidylproline (omega=0)</text>
        <dbReference type="Rhea" id="RHEA:16237"/>
        <dbReference type="Rhea" id="RHEA-COMP:10747"/>
        <dbReference type="Rhea" id="RHEA-COMP:10748"/>
        <dbReference type="ChEBI" id="CHEBI:83833"/>
        <dbReference type="ChEBI" id="CHEBI:83834"/>
        <dbReference type="EC" id="5.2.1.8"/>
    </reaction>
</comment>
<feature type="compositionally biased region" description="Low complexity" evidence="6">
    <location>
        <begin position="291"/>
        <end position="302"/>
    </location>
</feature>
<dbReference type="EMBL" id="FTLX01000008">
    <property type="protein sequence ID" value="SIR45089.1"/>
    <property type="molecule type" value="Genomic_DNA"/>
</dbReference>
<dbReference type="GO" id="GO:0005886">
    <property type="term" value="C:plasma membrane"/>
    <property type="evidence" value="ECO:0007669"/>
    <property type="project" value="UniProtKB-SubCell"/>
</dbReference>
<dbReference type="OrthoDB" id="14196at2"/>
<evidence type="ECO:0000313" key="10">
    <source>
        <dbReference type="Proteomes" id="UP000186385"/>
    </source>
</evidence>
<evidence type="ECO:0000256" key="3">
    <source>
        <dbReference type="ARBA" id="ARBA00023110"/>
    </source>
</evidence>
<keyword evidence="5" id="KW-1003">Cell membrane</keyword>
<dbReference type="PROSITE" id="PS51257">
    <property type="entry name" value="PROKAR_LIPOPROTEIN"/>
    <property type="match status" value="1"/>
</dbReference>
<evidence type="ECO:0000256" key="4">
    <source>
        <dbReference type="ARBA" id="ARBA00023235"/>
    </source>
</evidence>
<evidence type="ECO:0000256" key="2">
    <source>
        <dbReference type="ARBA" id="ARBA00022729"/>
    </source>
</evidence>
<dbReference type="SUPFAM" id="SSF54534">
    <property type="entry name" value="FKBP-like"/>
    <property type="match status" value="1"/>
</dbReference>
<evidence type="ECO:0000313" key="11">
    <source>
        <dbReference type="Proteomes" id="UP000215545"/>
    </source>
</evidence>
<evidence type="ECO:0000313" key="8">
    <source>
        <dbReference type="EMBL" id="OXS75150.1"/>
    </source>
</evidence>
<dbReference type="RefSeq" id="WP_082084631.1">
    <property type="nucleotide sequence ID" value="NZ_FTLX01000008.1"/>
</dbReference>
<dbReference type="Pfam" id="PF13616">
    <property type="entry name" value="Rotamase_3"/>
    <property type="match status" value="1"/>
</dbReference>
<dbReference type="EC" id="5.2.1.8" evidence="5"/>
<dbReference type="GO" id="GO:0006457">
    <property type="term" value="P:protein folding"/>
    <property type="evidence" value="ECO:0007669"/>
    <property type="project" value="UniProtKB-UniRule"/>
</dbReference>
<keyword evidence="4 5" id="KW-0413">Isomerase</keyword>
<gene>
    <name evidence="5 8" type="primary">prsA</name>
    <name evidence="8" type="ORF">B1B05_15580</name>
    <name evidence="9" type="ORF">SAMN05443094_108109</name>
</gene>
<evidence type="ECO:0000259" key="7">
    <source>
        <dbReference type="PROSITE" id="PS50198"/>
    </source>
</evidence>
<dbReference type="PROSITE" id="PS01096">
    <property type="entry name" value="PPIC_PPIASE_1"/>
    <property type="match status" value="1"/>
</dbReference>
<dbReference type="InterPro" id="IPR046357">
    <property type="entry name" value="PPIase_dom_sf"/>
</dbReference>
<dbReference type="STRING" id="1017273.SAMN05443094_108109"/>
<proteinExistence type="inferred from homology"/>
<keyword evidence="5" id="KW-0472">Membrane</keyword>
<keyword evidence="3 5" id="KW-0697">Rotamase</keyword>
<comment type="similarity">
    <text evidence="5">Belongs to the PrsA family.</text>
</comment>
<feature type="domain" description="PpiC" evidence="7">
    <location>
        <begin position="139"/>
        <end position="232"/>
    </location>
</feature>